<name>A0A2M7DBK3_9BACT</name>
<accession>A0A2M7DBK3</accession>
<keyword evidence="1" id="KW-0963">Cytoplasm</keyword>
<reference evidence="3" key="1">
    <citation type="submission" date="2017-09" db="EMBL/GenBank/DDBJ databases">
        <title>Depth-based differentiation of microbial function through sediment-hosted aquifers and enrichment of novel symbionts in the deep terrestrial subsurface.</title>
        <authorList>
            <person name="Probst A.J."/>
            <person name="Ladd B."/>
            <person name="Jarett J.K."/>
            <person name="Geller-Mcgrath D.E."/>
            <person name="Sieber C.M.K."/>
            <person name="Emerson J.B."/>
            <person name="Anantharaman K."/>
            <person name="Thomas B.C."/>
            <person name="Malmstrom R."/>
            <person name="Stieglmeier M."/>
            <person name="Klingl A."/>
            <person name="Woyke T."/>
            <person name="Ryan C.M."/>
            <person name="Banfield J.F."/>
        </authorList>
    </citation>
    <scope>NUCLEOTIDE SEQUENCE [LARGE SCALE GENOMIC DNA]</scope>
</reference>
<dbReference type="PANTHER" id="PTHR30135">
    <property type="entry name" value="UNCHARACTERIZED PROTEIN YVCK-RELATED"/>
    <property type="match status" value="1"/>
</dbReference>
<dbReference type="GO" id="GO:0043743">
    <property type="term" value="F:LPPG:FO 2-phospho-L-lactate transferase activity"/>
    <property type="evidence" value="ECO:0007669"/>
    <property type="project" value="InterPro"/>
</dbReference>
<dbReference type="CDD" id="cd07187">
    <property type="entry name" value="YvcK_like"/>
    <property type="match status" value="1"/>
</dbReference>
<dbReference type="Proteomes" id="UP000229625">
    <property type="component" value="Unassembled WGS sequence"/>
</dbReference>
<dbReference type="Gene3D" id="3.40.50.10680">
    <property type="entry name" value="CofD-like domains"/>
    <property type="match status" value="1"/>
</dbReference>
<organism evidence="2 3">
    <name type="scientific">Candidatus Nealsonbacteria bacterium CG02_land_8_20_14_3_00_34_20</name>
    <dbReference type="NCBI Taxonomy" id="1974698"/>
    <lineage>
        <taxon>Bacteria</taxon>
        <taxon>Candidatus Nealsoniibacteriota</taxon>
    </lineage>
</organism>
<dbReference type="InterPro" id="IPR002882">
    <property type="entry name" value="CofD"/>
</dbReference>
<evidence type="ECO:0000256" key="1">
    <source>
        <dbReference type="ARBA" id="ARBA00022490"/>
    </source>
</evidence>
<dbReference type="Pfam" id="PF01933">
    <property type="entry name" value="CofD"/>
    <property type="match status" value="1"/>
</dbReference>
<evidence type="ECO:0000313" key="3">
    <source>
        <dbReference type="Proteomes" id="UP000229625"/>
    </source>
</evidence>
<dbReference type="InterPro" id="IPR010119">
    <property type="entry name" value="Gluconeogen_factor"/>
</dbReference>
<evidence type="ECO:0000313" key="2">
    <source>
        <dbReference type="EMBL" id="PIV45816.1"/>
    </source>
</evidence>
<dbReference type="EMBL" id="PETY01000005">
    <property type="protein sequence ID" value="PIV45816.1"/>
    <property type="molecule type" value="Genomic_DNA"/>
</dbReference>
<proteinExistence type="predicted"/>
<evidence type="ECO:0008006" key="4">
    <source>
        <dbReference type="Google" id="ProtNLM"/>
    </source>
</evidence>
<dbReference type="PANTHER" id="PTHR30135:SF3">
    <property type="entry name" value="GLUCONEOGENESIS FACTOR-RELATED"/>
    <property type="match status" value="1"/>
</dbReference>
<dbReference type="AlphaFoldDB" id="A0A2M7DBK3"/>
<dbReference type="NCBIfam" id="TIGR01826">
    <property type="entry name" value="CofD_related"/>
    <property type="match status" value="1"/>
</dbReference>
<sequence length="323" mass="36005">MREVKKNKNVVCLGGGNAMPKAVLTGFKKYPVKLSVICAMLDSGGSAGRLRKDYKIVSPGDIRRAFIALSNTSPVIEELFNRRFQTGKLKDHNFANLFITALELTTQNYEKTFQEFGKLLNININHQVIPSTLDNANLYAVLENGRIISGETNIDIPKHNGNLKIKKVFLRPKAKAYPKALQAIKTADLITIGPGDLYSSLAQILLTQGISEAICKSKAKKVYICNLMTKYGETNGFSVLDFSQEVEKYLGGALDYVIYNNRRPSPKRLAAYKKKHPELLDLVKFDELLNKEKFIGVDILTASGSIIHDPNKLAKIILKTCRQ</sequence>
<comment type="caution">
    <text evidence="2">The sequence shown here is derived from an EMBL/GenBank/DDBJ whole genome shotgun (WGS) entry which is preliminary data.</text>
</comment>
<protein>
    <recommendedName>
        <fullName evidence="4">Gluconeogenesis factor</fullName>
    </recommendedName>
</protein>
<dbReference type="SUPFAM" id="SSF142338">
    <property type="entry name" value="CofD-like"/>
    <property type="match status" value="1"/>
</dbReference>
<dbReference type="InterPro" id="IPR038136">
    <property type="entry name" value="CofD-like_dom_sf"/>
</dbReference>
<gene>
    <name evidence="2" type="ORF">COS24_00230</name>
</gene>